<feature type="region of interest" description="Disordered" evidence="1">
    <location>
        <begin position="177"/>
        <end position="350"/>
    </location>
</feature>
<proteinExistence type="predicted"/>
<dbReference type="GO" id="GO:0003729">
    <property type="term" value="F:mRNA binding"/>
    <property type="evidence" value="ECO:0007669"/>
    <property type="project" value="InterPro"/>
</dbReference>
<dbReference type="EMBL" id="CP099428">
    <property type="protein sequence ID" value="USW58497.1"/>
    <property type="molecule type" value="Genomic_DNA"/>
</dbReference>
<accession>A0A9Q9B706</accession>
<feature type="region of interest" description="Disordered" evidence="1">
    <location>
        <begin position="413"/>
        <end position="433"/>
    </location>
</feature>
<sequence>MATDESMDFEMDVDMDAEVDPELAAMQRAAAELNARPSMATEAENEQMNGVEGAVEDGELSQADIAATKVHIGGLGEMNTQDVENFARDHFPSKAFRRVEWVNDHSANLIYDTAEAASEALRTLAATPTVDDPLELRPAKASITHPQAELTIRQAVVTDQKAKNAAVQSAYYLNHPEYDPETRFGRGRGGGRGRARGRGRGRYERRERSRSTRSPTAEKPFDVNLYDDDAASLAARRPPTAPARRASIRSDEDLFAGSRSRRPRQEEDLFAQKSNGRLKDRSRSRSPARDGDGRFGFSDDQPYRQTARRRSPPPPRRRSSNENRSARESMKAELFPGKKSNGRSKSPVDLFAHKTSSGKHVLKDATASHYDALAAAVGNFDISPDRVQVTYDTPAAPRQSRDEKPRDLFAQKAAASQAGRLNGEPASSGFSIKGAGAKNEVSFLGASKERQQDLFPNRIAAGVDLFPEKVRRRKGASDFI</sequence>
<feature type="compositionally biased region" description="Low complexity" evidence="1">
    <location>
        <begin position="231"/>
        <end position="245"/>
    </location>
</feature>
<dbReference type="GO" id="GO:0005634">
    <property type="term" value="C:nucleus"/>
    <property type="evidence" value="ECO:0007669"/>
    <property type="project" value="TreeGrafter"/>
</dbReference>
<name>A0A9Q9B706_9PEZI</name>
<dbReference type="PANTHER" id="PTHR16291">
    <property type="entry name" value="NUCLEAR CAP-BINDING PROTEIN SUBUNIT 3"/>
    <property type="match status" value="1"/>
</dbReference>
<feature type="compositionally biased region" description="Basic residues" evidence="1">
    <location>
        <begin position="185"/>
        <end position="200"/>
    </location>
</feature>
<evidence type="ECO:0000256" key="1">
    <source>
        <dbReference type="SAM" id="MobiDB-lite"/>
    </source>
</evidence>
<organism evidence="2 3">
    <name type="scientific">Septoria linicola</name>
    <dbReference type="NCBI Taxonomy" id="215465"/>
    <lineage>
        <taxon>Eukaryota</taxon>
        <taxon>Fungi</taxon>
        <taxon>Dikarya</taxon>
        <taxon>Ascomycota</taxon>
        <taxon>Pezizomycotina</taxon>
        <taxon>Dothideomycetes</taxon>
        <taxon>Dothideomycetidae</taxon>
        <taxon>Mycosphaerellales</taxon>
        <taxon>Mycosphaerellaceae</taxon>
        <taxon>Septoria</taxon>
    </lineage>
</organism>
<dbReference type="GO" id="GO:0000340">
    <property type="term" value="F:RNA 7-methylguanosine cap binding"/>
    <property type="evidence" value="ECO:0007669"/>
    <property type="project" value="InterPro"/>
</dbReference>
<feature type="compositionally biased region" description="Basic residues" evidence="1">
    <location>
        <begin position="306"/>
        <end position="318"/>
    </location>
</feature>
<dbReference type="PANTHER" id="PTHR16291:SF0">
    <property type="entry name" value="NUCLEAR CAP-BINDING PROTEIN SUBUNIT 3"/>
    <property type="match status" value="1"/>
</dbReference>
<dbReference type="OrthoDB" id="422106at2759"/>
<dbReference type="AlphaFoldDB" id="A0A9Q9B706"/>
<reference evidence="2" key="1">
    <citation type="submission" date="2022-06" db="EMBL/GenBank/DDBJ databases">
        <title>Complete genome sequences of two strains of the flax pathogen Septoria linicola.</title>
        <authorList>
            <person name="Lapalu N."/>
            <person name="Simon A."/>
            <person name="Demenou B."/>
            <person name="Paumier D."/>
            <person name="Guillot M.-P."/>
            <person name="Gout L."/>
            <person name="Valade R."/>
        </authorList>
    </citation>
    <scope>NUCLEOTIDE SEQUENCE</scope>
    <source>
        <strain evidence="2">SE15195</strain>
    </source>
</reference>
<evidence type="ECO:0000313" key="2">
    <source>
        <dbReference type="EMBL" id="USW58497.1"/>
    </source>
</evidence>
<protein>
    <submittedName>
        <fullName evidence="2">Nuclear cap-binding protein subunit 3</fullName>
    </submittedName>
</protein>
<keyword evidence="3" id="KW-1185">Reference proteome</keyword>
<dbReference type="Proteomes" id="UP001056384">
    <property type="component" value="Chromosome 11"/>
</dbReference>
<dbReference type="InterPro" id="IPR019416">
    <property type="entry name" value="NCBP3"/>
</dbReference>
<evidence type="ECO:0000313" key="3">
    <source>
        <dbReference type="Proteomes" id="UP001056384"/>
    </source>
</evidence>
<gene>
    <name evidence="2" type="ORF">Slin15195_G118160</name>
</gene>
<feature type="compositionally biased region" description="Basic and acidic residues" evidence="1">
    <location>
        <begin position="201"/>
        <end position="210"/>
    </location>
</feature>
<feature type="compositionally biased region" description="Basic and acidic residues" evidence="1">
    <location>
        <begin position="277"/>
        <end position="293"/>
    </location>
</feature>
<feature type="compositionally biased region" description="Basic and acidic residues" evidence="1">
    <location>
        <begin position="319"/>
        <end position="331"/>
    </location>
</feature>
<dbReference type="Pfam" id="PF10309">
    <property type="entry name" value="NCBP3"/>
    <property type="match status" value="1"/>
</dbReference>